<evidence type="ECO:0000259" key="1">
    <source>
        <dbReference type="Pfam" id="PF13391"/>
    </source>
</evidence>
<evidence type="ECO:0000313" key="2">
    <source>
        <dbReference type="EMBL" id="BCK79128.1"/>
    </source>
</evidence>
<dbReference type="Pfam" id="PF09491">
    <property type="entry name" value="RE_AlwI"/>
    <property type="match status" value="1"/>
</dbReference>
<dbReference type="InterPro" id="IPR003615">
    <property type="entry name" value="HNH_nuc"/>
</dbReference>
<dbReference type="Proteomes" id="UP000681343">
    <property type="component" value="Chromosome"/>
</dbReference>
<accession>A0A810PR31</accession>
<dbReference type="REBASE" id="478494">
    <property type="entry name" value="OspMM35ORF13180P"/>
</dbReference>
<dbReference type="GO" id="GO:0004519">
    <property type="term" value="F:endonuclease activity"/>
    <property type="evidence" value="ECO:0007669"/>
    <property type="project" value="UniProtKB-KW"/>
</dbReference>
<keyword evidence="2" id="KW-0255">Endonuclease</keyword>
<protein>
    <submittedName>
        <fullName evidence="2">HNH endonuclease</fullName>
    </submittedName>
</protein>
<organism evidence="2 3">
    <name type="scientific">Vescimonas fastidiosa</name>
    <dbReference type="NCBI Taxonomy" id="2714353"/>
    <lineage>
        <taxon>Bacteria</taxon>
        <taxon>Bacillati</taxon>
        <taxon>Bacillota</taxon>
        <taxon>Clostridia</taxon>
        <taxon>Eubacteriales</taxon>
        <taxon>Oscillospiraceae</taxon>
        <taxon>Vescimonas</taxon>
    </lineage>
</organism>
<dbReference type="RefSeq" id="WP_212820366.1">
    <property type="nucleotide sequence ID" value="NZ_AP023415.1"/>
</dbReference>
<dbReference type="EMBL" id="AP023415">
    <property type="protein sequence ID" value="BCK79128.1"/>
    <property type="molecule type" value="Genomic_DNA"/>
</dbReference>
<dbReference type="AlphaFoldDB" id="A0A810PR31"/>
<dbReference type="KEGG" id="vfa:MM35RIKEN_13200"/>
<name>A0A810PR31_9FIRM</name>
<evidence type="ECO:0000313" key="3">
    <source>
        <dbReference type="Proteomes" id="UP000681343"/>
    </source>
</evidence>
<gene>
    <name evidence="2" type="ORF">MM35RIKEN_13200</name>
</gene>
<keyword evidence="2" id="KW-0378">Hydrolase</keyword>
<proteinExistence type="predicted"/>
<keyword evidence="2" id="KW-0540">Nuclease</keyword>
<dbReference type="Pfam" id="PF13391">
    <property type="entry name" value="HNH_2"/>
    <property type="match status" value="1"/>
</dbReference>
<keyword evidence="3" id="KW-1185">Reference proteome</keyword>
<reference evidence="2" key="1">
    <citation type="submission" date="2020-09" db="EMBL/GenBank/DDBJ databases">
        <title>New species isolated from human feces.</title>
        <authorList>
            <person name="Kitahara M."/>
            <person name="Shigeno Y."/>
            <person name="Shime M."/>
            <person name="Matsumoto Y."/>
            <person name="Nakamura S."/>
            <person name="Motooka D."/>
            <person name="Fukuoka S."/>
            <person name="Nishikawa H."/>
            <person name="Benno Y."/>
        </authorList>
    </citation>
    <scope>NUCLEOTIDE SEQUENCE</scope>
    <source>
        <strain evidence="2">MM35</strain>
    </source>
</reference>
<sequence length="416" mass="47647">MFSKDFVPTKPFPDFKWKWACLQCTEGINDPVILLGVLFRMKKLEGRGLKYSSQEFADELVELSNDISDSIGVDLARRTGERNIIRNSGQYWKAVGLIPDDSRGIIRLTDFGRRVAEHDISQTEFSAITIQTFKLPNSHIQTPAECINWESHSLIIYPLRIILSVIMELKKRGQGYLTTTELTKIIIPLSGCHAQIDDYVNFLLWYRADEITIADWPNCCEGANDFRIAREYLLFLENYGYLEKADGVTRDAEQYHLNALIESEIAEILSTPITDASLQMILDQIRTSEVASEVERKRVQNSRISRPNQAKFRHDVLAACQRCIITNVTMPEVLEAAHIKPFKYNGEDTIANGFAMRTDIHTLFDAGHLRISETGVVELSTRARMDYGATIPPKIVLPDFTNRDFIRWRWENYNGM</sequence>
<dbReference type="InterPro" id="IPR018573">
    <property type="entry name" value="Restrct_endonuc_II_AlwI"/>
</dbReference>
<feature type="domain" description="HNH nuclease" evidence="1">
    <location>
        <begin position="323"/>
        <end position="369"/>
    </location>
</feature>